<gene>
    <name evidence="2" type="ORF">DUNSADRAFT_10706</name>
</gene>
<name>A0ABQ7GEQ2_DUNSA</name>
<feature type="region of interest" description="Disordered" evidence="1">
    <location>
        <begin position="478"/>
        <end position="561"/>
    </location>
</feature>
<feature type="compositionally biased region" description="Basic and acidic residues" evidence="1">
    <location>
        <begin position="337"/>
        <end position="346"/>
    </location>
</feature>
<dbReference type="EMBL" id="MU069831">
    <property type="protein sequence ID" value="KAF5833087.1"/>
    <property type="molecule type" value="Genomic_DNA"/>
</dbReference>
<evidence type="ECO:0000313" key="2">
    <source>
        <dbReference type="EMBL" id="KAF5833087.1"/>
    </source>
</evidence>
<sequence length="685" mass="74093">MMAQDAEEQKLFDAAAAWLSYASRVTETACADAGPQVLPTPEEVIAVSAVPCQANALADFALHQLQADIEQRRMPPFWAKVAECAHTLRSNSEEDEGSLSESHAVDKVGLLLHCALKDLHSVVSNHCIQLSQLSQQLLSQQQDTHTTPHITLYPPTSTSHLPTQPSNSWAATSAPQNPTPFHPAASPRPSQGRAFVFDGPTHLQPDTASHLQGVESGFSFPSLPPPSMVGQQQQQQQPQQYGCPSTPPPTTKHALSHIPEPATPQLLPGTNEAQRGQQHPFKQQQDQLGGVEGHGQRQLQQEQHQQHQHWQQQQQQQQQRQQQQEHHAQGQEPACRQSDDQQEHQHWQLQQQHQQQHREAHRMQAQEHARQQSGDQQHHQHQQQRLHQHQQRHPAQAHEPPQQQSDEQQPHRPRHPSSPSVDTPASVGMCALAQLPKVFEVRVSALLLASATCSLAGVLLQYFRARLLQLGHQMAEMEGHQGHDMQGSTAGTDGGHRDAQHTPPPTTRMTDASTPSPAAAAAHSAGGSQAAGQPWSGDKPTNRHPLRVSVGNGGNDAMECDDATATETPAAAAAATPTTAAAASMDFDVGSMGAERRQPEHKGSGRRRGGMEGRDGGDVSPITPDTPHTPAAAVVSCLLGRRWEGEVADVASLMAGLGAHAACEEAAAAAVAADVHRRLSELAKG</sequence>
<feature type="compositionally biased region" description="Low complexity" evidence="1">
    <location>
        <begin position="296"/>
        <end position="322"/>
    </location>
</feature>
<feature type="compositionally biased region" description="Low complexity" evidence="1">
    <location>
        <begin position="512"/>
        <end position="537"/>
    </location>
</feature>
<proteinExistence type="predicted"/>
<protein>
    <submittedName>
        <fullName evidence="2">Uncharacterized protein</fullName>
    </submittedName>
</protein>
<evidence type="ECO:0000313" key="3">
    <source>
        <dbReference type="Proteomes" id="UP000815325"/>
    </source>
</evidence>
<feature type="compositionally biased region" description="Basic and acidic residues" evidence="1">
    <location>
        <begin position="594"/>
        <end position="617"/>
    </location>
</feature>
<accession>A0ABQ7GEQ2</accession>
<keyword evidence="3" id="KW-1185">Reference proteome</keyword>
<comment type="caution">
    <text evidence="2">The sequence shown here is derived from an EMBL/GenBank/DDBJ whole genome shotgun (WGS) entry which is preliminary data.</text>
</comment>
<feature type="compositionally biased region" description="Low complexity" evidence="1">
    <location>
        <begin position="231"/>
        <end position="240"/>
    </location>
</feature>
<dbReference type="Proteomes" id="UP000815325">
    <property type="component" value="Unassembled WGS sequence"/>
</dbReference>
<feature type="compositionally biased region" description="Polar residues" evidence="1">
    <location>
        <begin position="147"/>
        <end position="176"/>
    </location>
</feature>
<organism evidence="2 3">
    <name type="scientific">Dunaliella salina</name>
    <name type="common">Green alga</name>
    <name type="synonym">Protococcus salinus</name>
    <dbReference type="NCBI Taxonomy" id="3046"/>
    <lineage>
        <taxon>Eukaryota</taxon>
        <taxon>Viridiplantae</taxon>
        <taxon>Chlorophyta</taxon>
        <taxon>core chlorophytes</taxon>
        <taxon>Chlorophyceae</taxon>
        <taxon>CS clade</taxon>
        <taxon>Chlamydomonadales</taxon>
        <taxon>Dunaliellaceae</taxon>
        <taxon>Dunaliella</taxon>
    </lineage>
</organism>
<feature type="compositionally biased region" description="Low complexity" evidence="1">
    <location>
        <begin position="393"/>
        <end position="407"/>
    </location>
</feature>
<feature type="compositionally biased region" description="Polar residues" evidence="1">
    <location>
        <begin position="271"/>
        <end position="287"/>
    </location>
</feature>
<feature type="compositionally biased region" description="Basic and acidic residues" evidence="1">
    <location>
        <begin position="356"/>
        <end position="370"/>
    </location>
</feature>
<evidence type="ECO:0000256" key="1">
    <source>
        <dbReference type="SAM" id="MobiDB-lite"/>
    </source>
</evidence>
<feature type="region of interest" description="Disordered" evidence="1">
    <location>
        <begin position="147"/>
        <end position="425"/>
    </location>
</feature>
<feature type="region of interest" description="Disordered" evidence="1">
    <location>
        <begin position="592"/>
        <end position="628"/>
    </location>
</feature>
<reference evidence="2" key="1">
    <citation type="submission" date="2017-08" db="EMBL/GenBank/DDBJ databases">
        <authorList>
            <person name="Polle J.E."/>
            <person name="Barry K."/>
            <person name="Cushman J."/>
            <person name="Schmutz J."/>
            <person name="Tran D."/>
            <person name="Hathwaick L.T."/>
            <person name="Yim W.C."/>
            <person name="Jenkins J."/>
            <person name="Mckie-Krisberg Z.M."/>
            <person name="Prochnik S."/>
            <person name="Lindquist E."/>
            <person name="Dockter R.B."/>
            <person name="Adam C."/>
            <person name="Molina H."/>
            <person name="Bunkerborg J."/>
            <person name="Jin E."/>
            <person name="Buchheim M."/>
            <person name="Magnuson J."/>
        </authorList>
    </citation>
    <scope>NUCLEOTIDE SEQUENCE</scope>
    <source>
        <strain evidence="2">CCAP 19/18</strain>
    </source>
</reference>
<feature type="compositionally biased region" description="Basic residues" evidence="1">
    <location>
        <begin position="379"/>
        <end position="392"/>
    </location>
</feature>